<gene>
    <name evidence="1" type="ORF">PISMIDRAFT_13439</name>
</gene>
<reference evidence="2" key="2">
    <citation type="submission" date="2015-01" db="EMBL/GenBank/DDBJ databases">
        <title>Evolutionary Origins and Diversification of the Mycorrhizal Mutualists.</title>
        <authorList>
            <consortium name="DOE Joint Genome Institute"/>
            <consortium name="Mycorrhizal Genomics Consortium"/>
            <person name="Kohler A."/>
            <person name="Kuo A."/>
            <person name="Nagy L.G."/>
            <person name="Floudas D."/>
            <person name="Copeland A."/>
            <person name="Barry K.W."/>
            <person name="Cichocki N."/>
            <person name="Veneault-Fourrey C."/>
            <person name="LaButti K."/>
            <person name="Lindquist E.A."/>
            <person name="Lipzen A."/>
            <person name="Lundell T."/>
            <person name="Morin E."/>
            <person name="Murat C."/>
            <person name="Riley R."/>
            <person name="Ohm R."/>
            <person name="Sun H."/>
            <person name="Tunlid A."/>
            <person name="Henrissat B."/>
            <person name="Grigoriev I.V."/>
            <person name="Hibbett D.S."/>
            <person name="Martin F."/>
        </authorList>
    </citation>
    <scope>NUCLEOTIDE SEQUENCE [LARGE SCALE GENOMIC DNA]</scope>
    <source>
        <strain evidence="2">441</strain>
    </source>
</reference>
<keyword evidence="2" id="KW-1185">Reference proteome</keyword>
<dbReference type="EMBL" id="KN833778">
    <property type="protein sequence ID" value="KIK19791.1"/>
    <property type="molecule type" value="Genomic_DNA"/>
</dbReference>
<proteinExistence type="predicted"/>
<reference evidence="1 2" key="1">
    <citation type="submission" date="2014-04" db="EMBL/GenBank/DDBJ databases">
        <authorList>
            <consortium name="DOE Joint Genome Institute"/>
            <person name="Kuo A."/>
            <person name="Kohler A."/>
            <person name="Costa M.D."/>
            <person name="Nagy L.G."/>
            <person name="Floudas D."/>
            <person name="Copeland A."/>
            <person name="Barry K.W."/>
            <person name="Cichocki N."/>
            <person name="Veneault-Fourrey C."/>
            <person name="LaButti K."/>
            <person name="Lindquist E.A."/>
            <person name="Lipzen A."/>
            <person name="Lundell T."/>
            <person name="Morin E."/>
            <person name="Murat C."/>
            <person name="Sun H."/>
            <person name="Tunlid A."/>
            <person name="Henrissat B."/>
            <person name="Grigoriev I.V."/>
            <person name="Hibbett D.S."/>
            <person name="Martin F."/>
            <person name="Nordberg H.P."/>
            <person name="Cantor M.N."/>
            <person name="Hua S.X."/>
        </authorList>
    </citation>
    <scope>NUCLEOTIDE SEQUENCE [LARGE SCALE GENOMIC DNA]</scope>
    <source>
        <strain evidence="1 2">441</strain>
    </source>
</reference>
<protein>
    <submittedName>
        <fullName evidence="1">Uncharacterized protein</fullName>
    </submittedName>
</protein>
<dbReference type="Proteomes" id="UP000054018">
    <property type="component" value="Unassembled WGS sequence"/>
</dbReference>
<dbReference type="HOGENOM" id="CLU_2251142_0_0_1"/>
<accession>A0A0C9YST9</accession>
<evidence type="ECO:0000313" key="1">
    <source>
        <dbReference type="EMBL" id="KIK19791.1"/>
    </source>
</evidence>
<dbReference type="AlphaFoldDB" id="A0A0C9YST9"/>
<organism evidence="1 2">
    <name type="scientific">Pisolithus microcarpus 441</name>
    <dbReference type="NCBI Taxonomy" id="765257"/>
    <lineage>
        <taxon>Eukaryota</taxon>
        <taxon>Fungi</taxon>
        <taxon>Dikarya</taxon>
        <taxon>Basidiomycota</taxon>
        <taxon>Agaricomycotina</taxon>
        <taxon>Agaricomycetes</taxon>
        <taxon>Agaricomycetidae</taxon>
        <taxon>Boletales</taxon>
        <taxon>Sclerodermatineae</taxon>
        <taxon>Pisolithaceae</taxon>
        <taxon>Pisolithus</taxon>
    </lineage>
</organism>
<name>A0A0C9YST9_9AGAM</name>
<sequence length="104" mass="11357">MPCLTHHKWAVKQPVMSAVTPQQHVGFTQQDSDLEQLLTIDPPSLTPLESSLAPAETVTSSLHMHNDDRLSTYSVGETLYNLEGYGLDILPAGVESDRQVMAPA</sequence>
<evidence type="ECO:0000313" key="2">
    <source>
        <dbReference type="Proteomes" id="UP000054018"/>
    </source>
</evidence>